<dbReference type="Proteomes" id="UP001652394">
    <property type="component" value="Unassembled WGS sequence"/>
</dbReference>
<comment type="caution">
    <text evidence="1">The sequence shown here is derived from an EMBL/GenBank/DDBJ whole genome shotgun (WGS) entry which is preliminary data.</text>
</comment>
<evidence type="ECO:0000313" key="1">
    <source>
        <dbReference type="EMBL" id="MCU6746150.1"/>
    </source>
</evidence>
<sequence>MKGEREHEMEEELEDLYAGKNVLYAENKQTADVYKELLGRSVPNLKCRRLSWGGKKKENVGE</sequence>
<dbReference type="RefSeq" id="WP_154821482.1">
    <property type="nucleotide sequence ID" value="NZ_JAOQJX010000001.1"/>
</dbReference>
<keyword evidence="2" id="KW-1185">Reference proteome</keyword>
<reference evidence="1 2" key="1">
    <citation type="journal article" date="2021" name="ISME Commun">
        <title>Automated analysis of genomic sequences facilitates high-throughput and comprehensive description of bacteria.</title>
        <authorList>
            <person name="Hitch T.C.A."/>
        </authorList>
    </citation>
    <scope>NUCLEOTIDE SEQUENCE [LARGE SCALE GENOMIC DNA]</scope>
    <source>
        <strain evidence="1 2">H2_18</strain>
    </source>
</reference>
<proteinExistence type="predicted"/>
<organism evidence="1 2">
    <name type="scientific">Faecalicatena acetigenes</name>
    <dbReference type="NCBI Taxonomy" id="2981790"/>
    <lineage>
        <taxon>Bacteria</taxon>
        <taxon>Bacillati</taxon>
        <taxon>Bacillota</taxon>
        <taxon>Clostridia</taxon>
        <taxon>Lachnospirales</taxon>
        <taxon>Lachnospiraceae</taxon>
        <taxon>Faecalicatena</taxon>
    </lineage>
</organism>
<evidence type="ECO:0000313" key="2">
    <source>
        <dbReference type="Proteomes" id="UP001652394"/>
    </source>
</evidence>
<accession>A0ABT2T7D9</accession>
<name>A0ABT2T7D9_9FIRM</name>
<protein>
    <submittedName>
        <fullName evidence="1">Uncharacterized protein</fullName>
    </submittedName>
</protein>
<gene>
    <name evidence="1" type="ORF">OCV51_00490</name>
</gene>
<dbReference type="EMBL" id="JAOQJX010000001">
    <property type="protein sequence ID" value="MCU6746150.1"/>
    <property type="molecule type" value="Genomic_DNA"/>
</dbReference>